<feature type="transmembrane region" description="Helical" evidence="8">
    <location>
        <begin position="49"/>
        <end position="69"/>
    </location>
</feature>
<feature type="transmembrane region" description="Helical" evidence="8">
    <location>
        <begin position="367"/>
        <end position="392"/>
    </location>
</feature>
<feature type="transmembrane region" description="Helical" evidence="8">
    <location>
        <begin position="461"/>
        <end position="479"/>
    </location>
</feature>
<feature type="transmembrane region" description="Helical" evidence="8">
    <location>
        <begin position="166"/>
        <end position="184"/>
    </location>
</feature>
<evidence type="ECO:0000256" key="8">
    <source>
        <dbReference type="SAM" id="Phobius"/>
    </source>
</evidence>
<feature type="transmembrane region" description="Helical" evidence="8">
    <location>
        <begin position="265"/>
        <end position="285"/>
    </location>
</feature>
<reference evidence="9 10" key="1">
    <citation type="submission" date="2021-03" db="EMBL/GenBank/DDBJ databases">
        <title>Sequencing the genomes of 1000 actinobacteria strains.</title>
        <authorList>
            <person name="Klenk H.-P."/>
        </authorList>
    </citation>
    <scope>NUCLEOTIDE SEQUENCE [LARGE SCALE GENOMIC DNA]</scope>
    <source>
        <strain evidence="9 10">DSM 18824</strain>
    </source>
</reference>
<dbReference type="EMBL" id="JAGINT010000002">
    <property type="protein sequence ID" value="MBP2355891.1"/>
    <property type="molecule type" value="Genomic_DNA"/>
</dbReference>
<keyword evidence="4 8" id="KW-0812">Transmembrane</keyword>
<feature type="region of interest" description="Disordered" evidence="7">
    <location>
        <begin position="490"/>
        <end position="509"/>
    </location>
</feature>
<evidence type="ECO:0000313" key="9">
    <source>
        <dbReference type="EMBL" id="MBP2355891.1"/>
    </source>
</evidence>
<evidence type="ECO:0000256" key="3">
    <source>
        <dbReference type="ARBA" id="ARBA00022475"/>
    </source>
</evidence>
<keyword evidence="3" id="KW-1003">Cell membrane</keyword>
<dbReference type="PANTHER" id="PTHR42770">
    <property type="entry name" value="AMINO ACID TRANSPORTER-RELATED"/>
    <property type="match status" value="1"/>
</dbReference>
<protein>
    <submittedName>
        <fullName evidence="9">Amino acid transporter</fullName>
    </submittedName>
</protein>
<dbReference type="PIRSF" id="PIRSF006060">
    <property type="entry name" value="AA_transporter"/>
    <property type="match status" value="1"/>
</dbReference>
<dbReference type="PANTHER" id="PTHR42770:SF15">
    <property type="entry name" value="GLUTAMATE_GAMMA-AMINOBUTYRATE ANTIPORTER-RELATED"/>
    <property type="match status" value="1"/>
</dbReference>
<keyword evidence="10" id="KW-1185">Reference proteome</keyword>
<accession>A0ABS4UW97</accession>
<keyword evidence="6 8" id="KW-0472">Membrane</keyword>
<evidence type="ECO:0000256" key="2">
    <source>
        <dbReference type="ARBA" id="ARBA00022448"/>
    </source>
</evidence>
<comment type="subcellular location">
    <subcellularLocation>
        <location evidence="1">Cell membrane</location>
        <topology evidence="1">Multi-pass membrane protein</topology>
    </subcellularLocation>
</comment>
<feature type="transmembrane region" description="Helical" evidence="8">
    <location>
        <begin position="341"/>
        <end position="361"/>
    </location>
</feature>
<feature type="transmembrane region" description="Helical" evidence="8">
    <location>
        <begin position="317"/>
        <end position="334"/>
    </location>
</feature>
<evidence type="ECO:0000256" key="5">
    <source>
        <dbReference type="ARBA" id="ARBA00022989"/>
    </source>
</evidence>
<dbReference type="InterPro" id="IPR002293">
    <property type="entry name" value="AA/rel_permease1"/>
</dbReference>
<sequence>MSATPTALAQEQESKLLKTLGRFDLVFLLIAAVVGLETLGQVSTYGAEAFTWTLVLAALFLIPYGLLFAETGAAFTEEGGAYTWVRDAFGRKAGAIAALLTWVTQPVWVGGSMAFLATEGWNVNLTKITGGSTADYVFKLVFIWLTVLAAIVSLRYGKWLPTVGAILKVALLVFFVGTAALYAAKNGVADLSIHDFSPTLTGLFGATPLLLFAYLGFESGNSAAGEMKNPSRDVPFGILRSSGIAALCYLLPIFSILLVVPKDKITGIGGFFDATATVFGVYGGAADVMLKILSVCLVFVLMTQGAAWMIISDRMQAIAAADGAFFGGFFGIFNRRLSTPVRVNFLSGTVATVFMLVAMKVSGSAGAIFGVVLTIAITTFLLSYLLVIPAAIRLRKVDPDRPRPFRVPLPDRWFAAMGWLCFAWILLGSWVAIFPGTLEPLFGIEYGFHDVWGVSRGTFEIFTIGTLVVLLALGIIGYLRGAPVRRAVTLDTPDHTNPDHTDHDRSGVA</sequence>
<dbReference type="RefSeq" id="WP_209698496.1">
    <property type="nucleotide sequence ID" value="NZ_BAAAVU010000005.1"/>
</dbReference>
<name>A0ABS4UW97_9ACTN</name>
<proteinExistence type="predicted"/>
<evidence type="ECO:0000256" key="7">
    <source>
        <dbReference type="SAM" id="MobiDB-lite"/>
    </source>
</evidence>
<gene>
    <name evidence="9" type="ORF">JOF29_007001</name>
</gene>
<dbReference type="Pfam" id="PF13520">
    <property type="entry name" value="AA_permease_2"/>
    <property type="match status" value="1"/>
</dbReference>
<organism evidence="9 10">
    <name type="scientific">Kribbella aluminosa</name>
    <dbReference type="NCBI Taxonomy" id="416017"/>
    <lineage>
        <taxon>Bacteria</taxon>
        <taxon>Bacillati</taxon>
        <taxon>Actinomycetota</taxon>
        <taxon>Actinomycetes</taxon>
        <taxon>Propionibacteriales</taxon>
        <taxon>Kribbellaceae</taxon>
        <taxon>Kribbella</taxon>
    </lineage>
</organism>
<feature type="transmembrane region" description="Helical" evidence="8">
    <location>
        <begin position="196"/>
        <end position="217"/>
    </location>
</feature>
<feature type="transmembrane region" description="Helical" evidence="8">
    <location>
        <begin position="25"/>
        <end position="43"/>
    </location>
</feature>
<comment type="caution">
    <text evidence="9">The sequence shown here is derived from an EMBL/GenBank/DDBJ whole genome shotgun (WGS) entry which is preliminary data.</text>
</comment>
<evidence type="ECO:0000256" key="4">
    <source>
        <dbReference type="ARBA" id="ARBA00022692"/>
    </source>
</evidence>
<feature type="compositionally biased region" description="Basic and acidic residues" evidence="7">
    <location>
        <begin position="492"/>
        <end position="509"/>
    </location>
</feature>
<feature type="transmembrane region" description="Helical" evidence="8">
    <location>
        <begin position="96"/>
        <end position="116"/>
    </location>
</feature>
<feature type="transmembrane region" description="Helical" evidence="8">
    <location>
        <begin position="238"/>
        <end position="259"/>
    </location>
</feature>
<evidence type="ECO:0000256" key="1">
    <source>
        <dbReference type="ARBA" id="ARBA00004651"/>
    </source>
</evidence>
<dbReference type="Gene3D" id="1.20.1740.10">
    <property type="entry name" value="Amino acid/polyamine transporter I"/>
    <property type="match status" value="1"/>
</dbReference>
<dbReference type="InterPro" id="IPR050367">
    <property type="entry name" value="APC_superfamily"/>
</dbReference>
<evidence type="ECO:0000256" key="6">
    <source>
        <dbReference type="ARBA" id="ARBA00023136"/>
    </source>
</evidence>
<feature type="transmembrane region" description="Helical" evidence="8">
    <location>
        <begin position="292"/>
        <end position="311"/>
    </location>
</feature>
<feature type="transmembrane region" description="Helical" evidence="8">
    <location>
        <begin position="136"/>
        <end position="154"/>
    </location>
</feature>
<evidence type="ECO:0000313" key="10">
    <source>
        <dbReference type="Proteomes" id="UP000755585"/>
    </source>
</evidence>
<keyword evidence="5 8" id="KW-1133">Transmembrane helix</keyword>
<dbReference type="Proteomes" id="UP000755585">
    <property type="component" value="Unassembled WGS sequence"/>
</dbReference>
<keyword evidence="2" id="KW-0813">Transport</keyword>
<feature type="transmembrane region" description="Helical" evidence="8">
    <location>
        <begin position="413"/>
        <end position="433"/>
    </location>
</feature>